<feature type="compositionally biased region" description="Polar residues" evidence="1">
    <location>
        <begin position="1"/>
        <end position="27"/>
    </location>
</feature>
<protein>
    <submittedName>
        <fullName evidence="2">Uncharacterized protein</fullName>
    </submittedName>
</protein>
<feature type="region of interest" description="Disordered" evidence="1">
    <location>
        <begin position="1"/>
        <end position="86"/>
    </location>
</feature>
<organism evidence="2 3">
    <name type="scientific">Puccinia graminis f. sp. tritici</name>
    <dbReference type="NCBI Taxonomy" id="56615"/>
    <lineage>
        <taxon>Eukaryota</taxon>
        <taxon>Fungi</taxon>
        <taxon>Dikarya</taxon>
        <taxon>Basidiomycota</taxon>
        <taxon>Pucciniomycotina</taxon>
        <taxon>Pucciniomycetes</taxon>
        <taxon>Pucciniales</taxon>
        <taxon>Pucciniaceae</taxon>
        <taxon>Puccinia</taxon>
    </lineage>
</organism>
<feature type="compositionally biased region" description="Polar residues" evidence="1">
    <location>
        <begin position="454"/>
        <end position="464"/>
    </location>
</feature>
<dbReference type="AlphaFoldDB" id="A0A5B0S1J9"/>
<reference evidence="2 3" key="1">
    <citation type="submission" date="2019-05" db="EMBL/GenBank/DDBJ databases">
        <title>Emergence of the Ug99 lineage of the wheat stem rust pathogen through somatic hybridization.</title>
        <authorList>
            <person name="Li F."/>
            <person name="Upadhyaya N.M."/>
            <person name="Sperschneider J."/>
            <person name="Matny O."/>
            <person name="Nguyen-Phuc H."/>
            <person name="Mago R."/>
            <person name="Raley C."/>
            <person name="Miller M.E."/>
            <person name="Silverstein K.A.T."/>
            <person name="Henningsen E."/>
            <person name="Hirsch C.D."/>
            <person name="Visser B."/>
            <person name="Pretorius Z.A."/>
            <person name="Steffenson B.J."/>
            <person name="Schwessinger B."/>
            <person name="Dodds P.N."/>
            <person name="Figueroa M."/>
        </authorList>
    </citation>
    <scope>NUCLEOTIDE SEQUENCE [LARGE SCALE GENOMIC DNA]</scope>
    <source>
        <strain evidence="2 3">Ug99</strain>
    </source>
</reference>
<feature type="region of interest" description="Disordered" evidence="1">
    <location>
        <begin position="407"/>
        <end position="566"/>
    </location>
</feature>
<evidence type="ECO:0000313" key="2">
    <source>
        <dbReference type="EMBL" id="KAA1132136.1"/>
    </source>
</evidence>
<dbReference type="EMBL" id="VDEP01000102">
    <property type="protein sequence ID" value="KAA1132136.1"/>
    <property type="molecule type" value="Genomic_DNA"/>
</dbReference>
<proteinExistence type="predicted"/>
<feature type="compositionally biased region" description="Basic and acidic residues" evidence="1">
    <location>
        <begin position="37"/>
        <end position="47"/>
    </location>
</feature>
<accession>A0A5B0S1J9</accession>
<gene>
    <name evidence="2" type="ORF">PGTUg99_037387</name>
</gene>
<comment type="caution">
    <text evidence="2">The sequence shown here is derived from an EMBL/GenBank/DDBJ whole genome shotgun (WGS) entry which is preliminary data.</text>
</comment>
<sequence length="566" mass="62592">MFLAQGTTPLPISENLLPNTSSSTASPTVPGHRRRRTSDDEGNDHSPHQRRRPNADDPETTLINPFLDLEHPDPAEDLPDPETLNATRTPAENLARNLGLEMLTTQQAGMFSEIPHDEQATLIMSTLAAVLKRLDTLTQQQANRATVDTPPAAHLSLAEQIRIFKFSPEAKEFLRQQGREAMMHSDLEAYTEDTRDRGLFRIVLDGINRQPEAYLRAQFPPGFVAQDRLAMNHCHTEVKRQLKNVRHQLRNILLTGVVAPASNQDLPPIPNLTRLSRDVWRFLMGTVTRLSNEEVDARVIPLLKIRIAYLRLATMDNHFDPMARTISQWDQIDSQLQANRERAVNFTNSWHRLICLKDEELFSASPALVDLDTSLCKCPTETESSFRFTVTPASAVPSCIRPYVRSPMHRPVPTPRTRVIPVPANHSSVSPAGSPPCPNPRQPAYSLQPILIAQSGTSAPSTSPRPHDAPFPPSRRPATLPPSHSLVLQNPTGERQEDAPARTHVSPAARPDHVSRAPQRRLPSDPSLASAGRPTSLEPPEGPFCAPGGPPMGISGRSSGRPMWAS</sequence>
<evidence type="ECO:0000256" key="1">
    <source>
        <dbReference type="SAM" id="MobiDB-lite"/>
    </source>
</evidence>
<name>A0A5B0S1J9_PUCGR</name>
<dbReference type="Proteomes" id="UP000325313">
    <property type="component" value="Unassembled WGS sequence"/>
</dbReference>
<evidence type="ECO:0000313" key="3">
    <source>
        <dbReference type="Proteomes" id="UP000325313"/>
    </source>
</evidence>